<dbReference type="Gene3D" id="2.60.40.790">
    <property type="match status" value="1"/>
</dbReference>
<evidence type="ECO:0000256" key="2">
    <source>
        <dbReference type="SAM" id="MobiDB-lite"/>
    </source>
</evidence>
<evidence type="ECO:0000313" key="5">
    <source>
        <dbReference type="Proteomes" id="UP001152320"/>
    </source>
</evidence>
<dbReference type="InterPro" id="IPR037898">
    <property type="entry name" value="NudC_fam"/>
</dbReference>
<evidence type="ECO:0000259" key="3">
    <source>
        <dbReference type="PROSITE" id="PS51203"/>
    </source>
</evidence>
<dbReference type="PANTHER" id="PTHR12356">
    <property type="entry name" value="NUCLEAR MOVEMENT PROTEIN NUDC"/>
    <property type="match status" value="1"/>
</dbReference>
<feature type="compositionally biased region" description="Polar residues" evidence="2">
    <location>
        <begin position="128"/>
        <end position="140"/>
    </location>
</feature>
<sequence length="332" mass="37926">MSSNLKNYDVNLGDILQDVKRVDEFLEVVFEFLFRRTDFYRVMQHETDTMGFPPGVARKLVMQAYMKYETMAHGSPPKSLQSDVVVSQDDVPTVEKIVEVESDPEPQKESRATQSPKAMTLDIDHESNTNGEGKASSQKQQEVESHTKSKLGLTPADTFNGAEYETYCWSQTFSDVDLKVFVPESLKKGKDLEVIIKNKSIKVSLKSNKEAPLMDSPLVSEVKGEECMWSLHPGRYVQITLEKKVQTWWKSVFVGEPEIDQKSIDNTLNIHEMDTESQDDYRRVMFDMEQKRQGKPTIKELETQEMLKKAWNAENSPFAGSEYDPSIVNIST</sequence>
<dbReference type="Pfam" id="PF04969">
    <property type="entry name" value="CS"/>
    <property type="match status" value="1"/>
</dbReference>
<dbReference type="CDD" id="cd06467">
    <property type="entry name" value="p23_NUDC_like"/>
    <property type="match status" value="1"/>
</dbReference>
<protein>
    <submittedName>
        <fullName evidence="4">NudC domain-containing protein 3</fullName>
    </submittedName>
</protein>
<reference evidence="4" key="1">
    <citation type="submission" date="2021-10" db="EMBL/GenBank/DDBJ databases">
        <title>Tropical sea cucumber genome reveals ecological adaptation and Cuvierian tubules defense mechanism.</title>
        <authorList>
            <person name="Chen T."/>
        </authorList>
    </citation>
    <scope>NUCLEOTIDE SEQUENCE</scope>
    <source>
        <strain evidence="4">Nanhai2018</strain>
        <tissue evidence="4">Muscle</tissue>
    </source>
</reference>
<feature type="region of interest" description="Disordered" evidence="2">
    <location>
        <begin position="98"/>
        <end position="155"/>
    </location>
</feature>
<dbReference type="EMBL" id="JAIZAY010000008">
    <property type="protein sequence ID" value="KAJ8036819.1"/>
    <property type="molecule type" value="Genomic_DNA"/>
</dbReference>
<dbReference type="PROSITE" id="PS51203">
    <property type="entry name" value="CS"/>
    <property type="match status" value="1"/>
</dbReference>
<accession>A0A9Q1C280</accession>
<organism evidence="4 5">
    <name type="scientific">Holothuria leucospilota</name>
    <name type="common">Black long sea cucumber</name>
    <name type="synonym">Mertensiothuria leucospilota</name>
    <dbReference type="NCBI Taxonomy" id="206669"/>
    <lineage>
        <taxon>Eukaryota</taxon>
        <taxon>Metazoa</taxon>
        <taxon>Echinodermata</taxon>
        <taxon>Eleutherozoa</taxon>
        <taxon>Echinozoa</taxon>
        <taxon>Holothuroidea</taxon>
        <taxon>Aspidochirotacea</taxon>
        <taxon>Aspidochirotida</taxon>
        <taxon>Holothuriidae</taxon>
        <taxon>Holothuria</taxon>
    </lineage>
</organism>
<dbReference type="GO" id="GO:0051082">
    <property type="term" value="F:unfolded protein binding"/>
    <property type="evidence" value="ECO:0007669"/>
    <property type="project" value="TreeGrafter"/>
</dbReference>
<proteinExistence type="predicted"/>
<dbReference type="InterPro" id="IPR007052">
    <property type="entry name" value="CS_dom"/>
</dbReference>
<dbReference type="PANTHER" id="PTHR12356:SF19">
    <property type="entry name" value="NUDC DOMAIN-CONTAINING PROTEIN 3"/>
    <property type="match status" value="1"/>
</dbReference>
<keyword evidence="5" id="KW-1185">Reference proteome</keyword>
<dbReference type="GO" id="GO:0006457">
    <property type="term" value="P:protein folding"/>
    <property type="evidence" value="ECO:0007669"/>
    <property type="project" value="TreeGrafter"/>
</dbReference>
<dbReference type="InterPro" id="IPR008978">
    <property type="entry name" value="HSP20-like_chaperone"/>
</dbReference>
<comment type="caution">
    <text evidence="4">The sequence shown here is derived from an EMBL/GenBank/DDBJ whole genome shotgun (WGS) entry which is preliminary data.</text>
</comment>
<dbReference type="AlphaFoldDB" id="A0A9Q1C280"/>
<dbReference type="SUPFAM" id="SSF49764">
    <property type="entry name" value="HSP20-like chaperones"/>
    <property type="match status" value="1"/>
</dbReference>
<keyword evidence="1" id="KW-0597">Phosphoprotein</keyword>
<dbReference type="GO" id="GO:0005737">
    <property type="term" value="C:cytoplasm"/>
    <property type="evidence" value="ECO:0007669"/>
    <property type="project" value="TreeGrafter"/>
</dbReference>
<dbReference type="Pfam" id="PF14050">
    <property type="entry name" value="Nudc_N"/>
    <property type="match status" value="1"/>
</dbReference>
<dbReference type="InterPro" id="IPR025934">
    <property type="entry name" value="NudC_N_dom"/>
</dbReference>
<evidence type="ECO:0000256" key="1">
    <source>
        <dbReference type="ARBA" id="ARBA00022553"/>
    </source>
</evidence>
<gene>
    <name evidence="4" type="ORF">HOLleu_17462</name>
</gene>
<dbReference type="Proteomes" id="UP001152320">
    <property type="component" value="Chromosome 8"/>
</dbReference>
<name>A0A9Q1C280_HOLLE</name>
<feature type="domain" description="CS" evidence="3">
    <location>
        <begin position="162"/>
        <end position="253"/>
    </location>
</feature>
<evidence type="ECO:0000313" key="4">
    <source>
        <dbReference type="EMBL" id="KAJ8036819.1"/>
    </source>
</evidence>
<dbReference type="OrthoDB" id="515366at2759"/>